<feature type="domain" description="Origin recognition complex subunit 2 winged-helix" evidence="1">
    <location>
        <begin position="15"/>
        <end position="60"/>
    </location>
</feature>
<name>A0ABV0QQP1_9TELE</name>
<gene>
    <name evidence="2" type="primary">ORC2</name>
    <name evidence="2" type="ORF">XENOCAPTIV_008321</name>
</gene>
<sequence length="98" mass="11788">GIFKLLVKFKLENKDNPSYTGLSFQDFYQRCREAFLVNSDLSLRTQLIEFKDHKLIRTRKVLNFRITDFTPWQNCLSLDVYPFNIILLHNRVQMERST</sequence>
<feature type="non-terminal residue" evidence="2">
    <location>
        <position position="1"/>
    </location>
</feature>
<keyword evidence="3" id="KW-1185">Reference proteome</keyword>
<protein>
    <submittedName>
        <fullName evidence="2">Origin recognition complex subunit 2</fullName>
    </submittedName>
</protein>
<dbReference type="InterPro" id="IPR007220">
    <property type="entry name" value="ORC2"/>
</dbReference>
<organism evidence="2 3">
    <name type="scientific">Xenoophorus captivus</name>
    <dbReference type="NCBI Taxonomy" id="1517983"/>
    <lineage>
        <taxon>Eukaryota</taxon>
        <taxon>Metazoa</taxon>
        <taxon>Chordata</taxon>
        <taxon>Craniata</taxon>
        <taxon>Vertebrata</taxon>
        <taxon>Euteleostomi</taxon>
        <taxon>Actinopterygii</taxon>
        <taxon>Neopterygii</taxon>
        <taxon>Teleostei</taxon>
        <taxon>Neoteleostei</taxon>
        <taxon>Acanthomorphata</taxon>
        <taxon>Ovalentaria</taxon>
        <taxon>Atherinomorphae</taxon>
        <taxon>Cyprinodontiformes</taxon>
        <taxon>Goodeidae</taxon>
        <taxon>Xenoophorus</taxon>
    </lineage>
</organism>
<dbReference type="InterPro" id="IPR056773">
    <property type="entry name" value="WHD_ORC2"/>
</dbReference>
<proteinExistence type="predicted"/>
<dbReference type="PANTHER" id="PTHR14052">
    <property type="entry name" value="ORIGIN RECOGNITION COMPLEX SUBUNIT 2"/>
    <property type="match status" value="1"/>
</dbReference>
<evidence type="ECO:0000259" key="1">
    <source>
        <dbReference type="Pfam" id="PF24882"/>
    </source>
</evidence>
<reference evidence="2 3" key="1">
    <citation type="submission" date="2021-06" db="EMBL/GenBank/DDBJ databases">
        <authorList>
            <person name="Palmer J.M."/>
        </authorList>
    </citation>
    <scope>NUCLEOTIDE SEQUENCE [LARGE SCALE GENOMIC DNA]</scope>
    <source>
        <strain evidence="2 3">XC_2019</strain>
        <tissue evidence="2">Muscle</tissue>
    </source>
</reference>
<evidence type="ECO:0000313" key="3">
    <source>
        <dbReference type="Proteomes" id="UP001434883"/>
    </source>
</evidence>
<dbReference type="Pfam" id="PF24882">
    <property type="entry name" value="WHD_ORC2"/>
    <property type="match status" value="1"/>
</dbReference>
<dbReference type="Proteomes" id="UP001434883">
    <property type="component" value="Unassembled WGS sequence"/>
</dbReference>
<accession>A0ABV0QQP1</accession>
<dbReference type="PANTHER" id="PTHR14052:SF0">
    <property type="entry name" value="ORIGIN RECOGNITION COMPLEX SUBUNIT 2"/>
    <property type="match status" value="1"/>
</dbReference>
<dbReference type="EMBL" id="JAHRIN010018775">
    <property type="protein sequence ID" value="MEQ2198135.1"/>
    <property type="molecule type" value="Genomic_DNA"/>
</dbReference>
<evidence type="ECO:0000313" key="2">
    <source>
        <dbReference type="EMBL" id="MEQ2198135.1"/>
    </source>
</evidence>
<comment type="caution">
    <text evidence="2">The sequence shown here is derived from an EMBL/GenBank/DDBJ whole genome shotgun (WGS) entry which is preliminary data.</text>
</comment>